<reference evidence="5 6" key="1">
    <citation type="submission" date="2019-06" db="EMBL/GenBank/DDBJ databases">
        <title>Whole genome shotgun sequence of Corynebacterium variabile NBRC 15286.</title>
        <authorList>
            <person name="Hosoyama A."/>
            <person name="Uohara A."/>
            <person name="Ohji S."/>
            <person name="Ichikawa N."/>
        </authorList>
    </citation>
    <scope>NUCLEOTIDE SEQUENCE [LARGE SCALE GENOMIC DNA]</scope>
    <source>
        <strain evidence="5 6">NBRC 15286</strain>
    </source>
</reference>
<comment type="catalytic activity">
    <reaction evidence="4">
        <text>L-glutamine + H2O = L-glutamate + NH4(+)</text>
        <dbReference type="Rhea" id="RHEA:15889"/>
        <dbReference type="ChEBI" id="CHEBI:15377"/>
        <dbReference type="ChEBI" id="CHEBI:28938"/>
        <dbReference type="ChEBI" id="CHEBI:29985"/>
        <dbReference type="ChEBI" id="CHEBI:58359"/>
        <dbReference type="EC" id="3.5.1.2"/>
    </reaction>
</comment>
<evidence type="ECO:0000313" key="5">
    <source>
        <dbReference type="EMBL" id="GEC87564.1"/>
    </source>
</evidence>
<keyword evidence="3" id="KW-0378">Hydrolase</keyword>
<dbReference type="Proteomes" id="UP000319986">
    <property type="component" value="Unassembled WGS sequence"/>
</dbReference>
<dbReference type="SUPFAM" id="SSF56601">
    <property type="entry name" value="beta-lactamase/transpeptidase-like"/>
    <property type="match status" value="1"/>
</dbReference>
<accession>A0A4Y4C811</accession>
<dbReference type="GeneID" id="82888950"/>
<dbReference type="Pfam" id="PF04960">
    <property type="entry name" value="Glutaminase"/>
    <property type="match status" value="1"/>
</dbReference>
<proteinExistence type="inferred from homology"/>
<organism evidence="5 6">
    <name type="scientific">Corynebacterium variabile</name>
    <dbReference type="NCBI Taxonomy" id="1727"/>
    <lineage>
        <taxon>Bacteria</taxon>
        <taxon>Bacillati</taxon>
        <taxon>Actinomycetota</taxon>
        <taxon>Actinomycetes</taxon>
        <taxon>Mycobacteriales</taxon>
        <taxon>Corynebacteriaceae</taxon>
        <taxon>Corynebacterium</taxon>
    </lineage>
</organism>
<dbReference type="PANTHER" id="PTHR12544">
    <property type="entry name" value="GLUTAMINASE"/>
    <property type="match status" value="1"/>
</dbReference>
<dbReference type="EC" id="3.5.1.2" evidence="2"/>
<comment type="caution">
    <text evidence="5">The sequence shown here is derived from an EMBL/GenBank/DDBJ whole genome shotgun (WGS) entry which is preliminary data.</text>
</comment>
<dbReference type="GO" id="GO:0006537">
    <property type="term" value="P:glutamate biosynthetic process"/>
    <property type="evidence" value="ECO:0007669"/>
    <property type="project" value="TreeGrafter"/>
</dbReference>
<evidence type="ECO:0000256" key="4">
    <source>
        <dbReference type="ARBA" id="ARBA00049534"/>
    </source>
</evidence>
<sequence length="163" mass="16918">MFEIADGSAVVQHAPTGPLPSEGTVTRLVDAAYNRYRDRCGGQAADYIPPLGRVDPDLFGVALTDAAGVTDSAGDTDAVFTIQSISKAFVFALVCEESGRDQVHEAVGVKNTGRSFNSVMAVELSAGSPGNPMVNAGAMATTALVPGDTPDAQWEFIRAGLSR</sequence>
<dbReference type="AlphaFoldDB" id="A0A4Y4C811"/>
<evidence type="ECO:0000256" key="3">
    <source>
        <dbReference type="ARBA" id="ARBA00022801"/>
    </source>
</evidence>
<name>A0A4Y4C811_9CORY</name>
<dbReference type="RefSeq" id="WP_141331681.1">
    <property type="nucleotide sequence ID" value="NZ_BJNT01000030.1"/>
</dbReference>
<dbReference type="PANTHER" id="PTHR12544:SF48">
    <property type="entry name" value="GLUTAMINASE 1"/>
    <property type="match status" value="1"/>
</dbReference>
<evidence type="ECO:0000313" key="6">
    <source>
        <dbReference type="Proteomes" id="UP000319986"/>
    </source>
</evidence>
<dbReference type="Gene3D" id="3.40.710.10">
    <property type="entry name" value="DD-peptidase/beta-lactamase superfamily"/>
    <property type="match status" value="1"/>
</dbReference>
<protein>
    <recommendedName>
        <fullName evidence="2">glutaminase</fullName>
        <ecNumber evidence="2">3.5.1.2</ecNumber>
    </recommendedName>
</protein>
<gene>
    <name evidence="5" type="ORF">CVA01_28780</name>
</gene>
<comment type="similarity">
    <text evidence="1">Belongs to the glutaminase family.</text>
</comment>
<dbReference type="GO" id="GO:0004359">
    <property type="term" value="F:glutaminase activity"/>
    <property type="evidence" value="ECO:0007669"/>
    <property type="project" value="UniProtKB-EC"/>
</dbReference>
<evidence type="ECO:0000256" key="2">
    <source>
        <dbReference type="ARBA" id="ARBA00012918"/>
    </source>
</evidence>
<dbReference type="EMBL" id="BJNT01000030">
    <property type="protein sequence ID" value="GEC87564.1"/>
    <property type="molecule type" value="Genomic_DNA"/>
</dbReference>
<dbReference type="InterPro" id="IPR015868">
    <property type="entry name" value="Glutaminase"/>
</dbReference>
<evidence type="ECO:0000256" key="1">
    <source>
        <dbReference type="ARBA" id="ARBA00011076"/>
    </source>
</evidence>
<dbReference type="InterPro" id="IPR012338">
    <property type="entry name" value="Beta-lactam/transpept-like"/>
</dbReference>
<dbReference type="GO" id="GO:0006543">
    <property type="term" value="P:L-glutamine catabolic process"/>
    <property type="evidence" value="ECO:0007669"/>
    <property type="project" value="TreeGrafter"/>
</dbReference>